<evidence type="ECO:0000313" key="2">
    <source>
        <dbReference type="Proteomes" id="UP000320179"/>
    </source>
</evidence>
<reference evidence="1 2" key="1">
    <citation type="journal article" date="2019" name="Science">
        <title>Social genes are selection hotspots in kin groups of a soil microbe.</title>
        <authorList>
            <person name="Wielgoss S."/>
            <person name="Wolfensberger R."/>
            <person name="Sun L."/>
            <person name="Fiegna F."/>
            <person name="Velicer G.J."/>
        </authorList>
    </citation>
    <scope>NUCLEOTIDE SEQUENCE [LARGE SCALE GENOMIC DNA]</scope>
    <source>
        <strain evidence="1 2">MC3.5.9c15</strain>
    </source>
</reference>
<protein>
    <submittedName>
        <fullName evidence="1">Uncharacterized protein</fullName>
    </submittedName>
</protein>
<evidence type="ECO:0000313" key="1">
    <source>
        <dbReference type="EMBL" id="QDE71358.1"/>
    </source>
</evidence>
<dbReference type="EMBL" id="CP017174">
    <property type="protein sequence ID" value="QDE71358.1"/>
    <property type="molecule type" value="Genomic_DNA"/>
</dbReference>
<dbReference type="Proteomes" id="UP000320179">
    <property type="component" value="Chromosome"/>
</dbReference>
<accession>A0AAE6G5L3</accession>
<gene>
    <name evidence="1" type="ORF">BHS09_32690</name>
</gene>
<name>A0AAE6G5L3_MYXXA</name>
<sequence>MKTTPSLVETVLRWPLPRLRAWLDGLVIGEPVDGEHFNWDVFAFTIAAQAREERSLGWAHIALLVYGALAQRHSDETEFSIRLSEMNLRSGMIADFGEREGDFVLDSAPIVAWVQRLTTMPLEEAARWMALEDLRAVPIEKLRAMRRLKHALKILAHALPKTQVEQKHPELVPWLQFRTRLV</sequence>
<dbReference type="AlphaFoldDB" id="A0AAE6G5L3"/>
<organism evidence="1 2">
    <name type="scientific">Myxococcus xanthus</name>
    <dbReference type="NCBI Taxonomy" id="34"/>
    <lineage>
        <taxon>Bacteria</taxon>
        <taxon>Pseudomonadati</taxon>
        <taxon>Myxococcota</taxon>
        <taxon>Myxococcia</taxon>
        <taxon>Myxococcales</taxon>
        <taxon>Cystobacterineae</taxon>
        <taxon>Myxococcaceae</taxon>
        <taxon>Myxococcus</taxon>
    </lineage>
</organism>
<proteinExistence type="predicted"/>